<evidence type="ECO:0000313" key="1">
    <source>
        <dbReference type="EMBL" id="KAI5661479.1"/>
    </source>
</evidence>
<dbReference type="Proteomes" id="UP001060085">
    <property type="component" value="Linkage Group LG05"/>
</dbReference>
<gene>
    <name evidence="1" type="ORF">M9H77_20802</name>
</gene>
<name>A0ACC0AKY9_CATRO</name>
<organism evidence="1 2">
    <name type="scientific">Catharanthus roseus</name>
    <name type="common">Madagascar periwinkle</name>
    <name type="synonym">Vinca rosea</name>
    <dbReference type="NCBI Taxonomy" id="4058"/>
    <lineage>
        <taxon>Eukaryota</taxon>
        <taxon>Viridiplantae</taxon>
        <taxon>Streptophyta</taxon>
        <taxon>Embryophyta</taxon>
        <taxon>Tracheophyta</taxon>
        <taxon>Spermatophyta</taxon>
        <taxon>Magnoliopsida</taxon>
        <taxon>eudicotyledons</taxon>
        <taxon>Gunneridae</taxon>
        <taxon>Pentapetalae</taxon>
        <taxon>asterids</taxon>
        <taxon>lamiids</taxon>
        <taxon>Gentianales</taxon>
        <taxon>Apocynaceae</taxon>
        <taxon>Rauvolfioideae</taxon>
        <taxon>Vinceae</taxon>
        <taxon>Catharanthinae</taxon>
        <taxon>Catharanthus</taxon>
    </lineage>
</organism>
<dbReference type="EMBL" id="CM044705">
    <property type="protein sequence ID" value="KAI5661479.1"/>
    <property type="molecule type" value="Genomic_DNA"/>
</dbReference>
<comment type="caution">
    <text evidence="1">The sequence shown here is derived from an EMBL/GenBank/DDBJ whole genome shotgun (WGS) entry which is preliminary data.</text>
</comment>
<accession>A0ACC0AKY9</accession>
<reference evidence="2" key="1">
    <citation type="journal article" date="2023" name="Nat. Plants">
        <title>Single-cell RNA sequencing provides a high-resolution roadmap for understanding the multicellular compartmentation of specialized metabolism.</title>
        <authorList>
            <person name="Sun S."/>
            <person name="Shen X."/>
            <person name="Li Y."/>
            <person name="Li Y."/>
            <person name="Wang S."/>
            <person name="Li R."/>
            <person name="Zhang H."/>
            <person name="Shen G."/>
            <person name="Guo B."/>
            <person name="Wei J."/>
            <person name="Xu J."/>
            <person name="St-Pierre B."/>
            <person name="Chen S."/>
            <person name="Sun C."/>
        </authorList>
    </citation>
    <scope>NUCLEOTIDE SEQUENCE [LARGE SCALE GENOMIC DNA]</scope>
</reference>
<protein>
    <submittedName>
        <fullName evidence="1">Uncharacterized protein</fullName>
    </submittedName>
</protein>
<keyword evidence="2" id="KW-1185">Reference proteome</keyword>
<sequence>MKKKSTSLRKTEKTQMAADSTLTDPEVDAALQLIQLSGDSADSNYKLAAAAAAAGGNNNFDHHLAKLEEEESVGDTVNVGNNTADEISSTVNHYDDLIEEDNLDNDEEIRPLRKRKFRSVFDLYLKTKPLLLKKQGNKKSRKN</sequence>
<evidence type="ECO:0000313" key="2">
    <source>
        <dbReference type="Proteomes" id="UP001060085"/>
    </source>
</evidence>
<proteinExistence type="predicted"/>